<comment type="caution">
    <text evidence="3">The sequence shown here is derived from an EMBL/GenBank/DDBJ whole genome shotgun (WGS) entry which is preliminary data.</text>
</comment>
<feature type="region of interest" description="Disordered" evidence="2">
    <location>
        <begin position="316"/>
        <end position="641"/>
    </location>
</feature>
<dbReference type="Proteomes" id="UP001147695">
    <property type="component" value="Unassembled WGS sequence"/>
</dbReference>
<feature type="compositionally biased region" description="Low complexity" evidence="2">
    <location>
        <begin position="542"/>
        <end position="554"/>
    </location>
</feature>
<feature type="compositionally biased region" description="Low complexity" evidence="2">
    <location>
        <begin position="514"/>
        <end position="523"/>
    </location>
</feature>
<evidence type="ECO:0000313" key="4">
    <source>
        <dbReference type="Proteomes" id="UP001147695"/>
    </source>
</evidence>
<evidence type="ECO:0000256" key="1">
    <source>
        <dbReference type="SAM" id="Coils"/>
    </source>
</evidence>
<feature type="compositionally biased region" description="Basic and acidic residues" evidence="2">
    <location>
        <begin position="407"/>
        <end position="419"/>
    </location>
</feature>
<gene>
    <name evidence="3" type="ORF">N7452_011203</name>
</gene>
<accession>A0A9W9Q240</accession>
<reference evidence="3" key="1">
    <citation type="submission" date="2022-12" db="EMBL/GenBank/DDBJ databases">
        <authorList>
            <person name="Petersen C."/>
        </authorList>
    </citation>
    <scope>NUCLEOTIDE SEQUENCE</scope>
    <source>
        <strain evidence="3">IBT 35673</strain>
    </source>
</reference>
<organism evidence="3 4">
    <name type="scientific">Penicillium brevicompactum</name>
    <dbReference type="NCBI Taxonomy" id="5074"/>
    <lineage>
        <taxon>Eukaryota</taxon>
        <taxon>Fungi</taxon>
        <taxon>Dikarya</taxon>
        <taxon>Ascomycota</taxon>
        <taxon>Pezizomycotina</taxon>
        <taxon>Eurotiomycetes</taxon>
        <taxon>Eurotiomycetidae</taxon>
        <taxon>Eurotiales</taxon>
        <taxon>Aspergillaceae</taxon>
        <taxon>Penicillium</taxon>
    </lineage>
</organism>
<dbReference type="EMBL" id="JAPZBQ010000006">
    <property type="protein sequence ID" value="KAJ5322914.1"/>
    <property type="molecule type" value="Genomic_DNA"/>
</dbReference>
<feature type="compositionally biased region" description="Basic and acidic residues" evidence="2">
    <location>
        <begin position="481"/>
        <end position="497"/>
    </location>
</feature>
<evidence type="ECO:0008006" key="5">
    <source>
        <dbReference type="Google" id="ProtNLM"/>
    </source>
</evidence>
<feature type="compositionally biased region" description="Pro residues" evidence="2">
    <location>
        <begin position="453"/>
        <end position="474"/>
    </location>
</feature>
<reference evidence="3" key="2">
    <citation type="journal article" date="2023" name="IMA Fungus">
        <title>Comparative genomic study of the Penicillium genus elucidates a diverse pangenome and 15 lateral gene transfer events.</title>
        <authorList>
            <person name="Petersen C."/>
            <person name="Sorensen T."/>
            <person name="Nielsen M.R."/>
            <person name="Sondergaard T.E."/>
            <person name="Sorensen J.L."/>
            <person name="Fitzpatrick D.A."/>
            <person name="Frisvad J.C."/>
            <person name="Nielsen K.L."/>
        </authorList>
    </citation>
    <scope>NUCLEOTIDE SEQUENCE</scope>
    <source>
        <strain evidence="3">IBT 35673</strain>
    </source>
</reference>
<evidence type="ECO:0000256" key="2">
    <source>
        <dbReference type="SAM" id="MobiDB-lite"/>
    </source>
</evidence>
<protein>
    <recommendedName>
        <fullName evidence="5">E3 ubiquitin-protein ligase</fullName>
    </recommendedName>
</protein>
<feature type="coiled-coil region" evidence="1">
    <location>
        <begin position="103"/>
        <end position="137"/>
    </location>
</feature>
<feature type="compositionally biased region" description="Low complexity" evidence="2">
    <location>
        <begin position="353"/>
        <end position="368"/>
    </location>
</feature>
<proteinExistence type="predicted"/>
<feature type="compositionally biased region" description="Basic and acidic residues" evidence="2">
    <location>
        <begin position="338"/>
        <end position="352"/>
    </location>
</feature>
<evidence type="ECO:0000313" key="3">
    <source>
        <dbReference type="EMBL" id="KAJ5322914.1"/>
    </source>
</evidence>
<keyword evidence="1" id="KW-0175">Coiled coil</keyword>
<feature type="compositionally biased region" description="Acidic residues" evidence="2">
    <location>
        <begin position="420"/>
        <end position="429"/>
    </location>
</feature>
<dbReference type="AlphaFoldDB" id="A0A9W9Q240"/>
<sequence>MHTGLNVPSAGLALLPGDQSGDLSARPNQIMRLNLVQSTLDDLIDSLRKEQPARLRLGKHPSLHYGGKSQTFHAYPETHRSELYHSSEESLYFTGVLSHSLEVEKAKNDTAATDQALADLEEKLNAHERGKESKKTHIISHPDELRGLRGSKAGYRGPTSKIELEKDRFLKTAANRSLTASPTLGAPKSPALTMTPTSAPMLQSRDRERLDALKIPFIHLLAIRPVTVQFMSRQTRTTHGDCTVLAEKFGIQNRILTEKFDLKDKVYKDLDVWKFNYTEEDRKMAIENSISAFDRMRVSKSDSIWQKLLPKNERGQGKCLSRLNLRTAPPPKPAKARTSGDESGKDEVDHASKASASGSKTTTTSNKARVSDKDFPKPKPKSKATNSTLTGRVTKKAATKAPAKVDGNSKIKSAEYVHDSDDDDDDVEMLDAPPAPTPKSQPEHKRGPSNVKAPPPKIKAPAKPRPTETPPVPAKAPSKVPKSEVPKHETAKPKLEPTKSTPKVTASKRPPSRPSTSPQKPSPLGSSPPANASDRAGRNRSDSQNQSSGSSSSSPLVVQHAKAKAGSSSAVTKPAAAKTTSQPNGVIKPAANPLKRKAEPDRLSVPQAGRPTGNLEAKRRRAVSTTSSGGSTGSASPPMSHQILWQKLQEKSRKFKRFYSKYRSLHVSLAEKANPTREELDRLQGQHDHLEEMKKEIWDEDRRLKALRS</sequence>
<name>A0A9W9Q240_PENBR</name>